<feature type="signal peptide" evidence="1">
    <location>
        <begin position="1"/>
        <end position="20"/>
    </location>
</feature>
<gene>
    <name evidence="3" type="ORF">A5CPEGH6_15270</name>
</gene>
<sequence>MKKALLLSAAALLLAVSCNRRPVRPAFGTVSVDTLLGDSGAGCRIEYRFATILNAAESPALQAVEQANIRYFFQTGEQTGSVREAIAAAVREIDTIYTADIRPTQSYEISVEAEGSVQDSLLTYVITRSSYTGGAHGIYETEYHTYSLAKGYEITTADLFTEEQAERLDELILRKLCRQYGARNEEELAAQGFFPEQIGATENFRIAPEGIVFCYNPYDIGCYALGAVEVTVSREELDER</sequence>
<keyword evidence="1" id="KW-0732">Signal</keyword>
<dbReference type="InterPro" id="IPR021729">
    <property type="entry name" value="DUF3298"/>
</dbReference>
<dbReference type="GeneID" id="98673502"/>
<dbReference type="Pfam" id="PF11738">
    <property type="entry name" value="DUF3298"/>
    <property type="match status" value="1"/>
</dbReference>
<dbReference type="Gene3D" id="3.30.565.40">
    <property type="entry name" value="Fervidobacterium nodosum Rt17-B1 like"/>
    <property type="match status" value="1"/>
</dbReference>
<dbReference type="PROSITE" id="PS51257">
    <property type="entry name" value="PROKAR_LIPOPROTEIN"/>
    <property type="match status" value="1"/>
</dbReference>
<proteinExistence type="predicted"/>
<dbReference type="AlphaFoldDB" id="A0A4Y1X342"/>
<keyword evidence="4" id="KW-1185">Reference proteome</keyword>
<dbReference type="Gene3D" id="3.90.640.20">
    <property type="entry name" value="Heat-shock cognate protein, ATPase"/>
    <property type="match status" value="1"/>
</dbReference>
<dbReference type="EMBL" id="AP019736">
    <property type="protein sequence ID" value="BBL06889.1"/>
    <property type="molecule type" value="Genomic_DNA"/>
</dbReference>
<evidence type="ECO:0000259" key="2">
    <source>
        <dbReference type="Pfam" id="PF11738"/>
    </source>
</evidence>
<dbReference type="OrthoDB" id="594879at2"/>
<evidence type="ECO:0000313" key="3">
    <source>
        <dbReference type="EMBL" id="BBL06889.1"/>
    </source>
</evidence>
<dbReference type="RefSeq" id="WP_141428756.1">
    <property type="nucleotide sequence ID" value="NZ_AP019736.1"/>
</dbReference>
<evidence type="ECO:0000256" key="1">
    <source>
        <dbReference type="SAM" id="SignalP"/>
    </source>
</evidence>
<evidence type="ECO:0000313" key="4">
    <source>
        <dbReference type="Proteomes" id="UP000319374"/>
    </source>
</evidence>
<reference evidence="4" key="1">
    <citation type="submission" date="2019-06" db="EMBL/GenBank/DDBJ databases">
        <title>Alistipes onderdonkii subsp. vulgaris subsp. nov., Alistipes dispar sp. nov. and Alistipes communis sp. nov., isolated from human faeces, and creation of Alistipes onderdonkii subsp. onderdonkii subsp. nov.</title>
        <authorList>
            <person name="Sakamoto M."/>
            <person name="Ikeyama N."/>
            <person name="Ogata Y."/>
            <person name="Suda W."/>
            <person name="Iino T."/>
            <person name="Hattori M."/>
            <person name="Ohkuma M."/>
        </authorList>
    </citation>
    <scope>NUCLEOTIDE SEQUENCE [LARGE SCALE GENOMIC DNA]</scope>
    <source>
        <strain evidence="4">5CPEGH6</strain>
    </source>
</reference>
<feature type="domain" description="DUF3298" evidence="2">
    <location>
        <begin position="157"/>
        <end position="234"/>
    </location>
</feature>
<name>A0A4Y1X342_9BACT</name>
<accession>A0A4Y1X342</accession>
<feature type="chain" id="PRO_5021251067" description="DUF3298 domain-containing protein" evidence="1">
    <location>
        <begin position="21"/>
        <end position="240"/>
    </location>
</feature>
<organism evidence="3 4">
    <name type="scientific">Alistipes dispar</name>
    <dbReference type="NCBI Taxonomy" id="2585119"/>
    <lineage>
        <taxon>Bacteria</taxon>
        <taxon>Pseudomonadati</taxon>
        <taxon>Bacteroidota</taxon>
        <taxon>Bacteroidia</taxon>
        <taxon>Bacteroidales</taxon>
        <taxon>Rikenellaceae</taxon>
        <taxon>Alistipes</taxon>
    </lineage>
</organism>
<dbReference type="Proteomes" id="UP000319374">
    <property type="component" value="Chromosome"/>
</dbReference>
<protein>
    <recommendedName>
        <fullName evidence="2">DUF3298 domain-containing protein</fullName>
    </recommendedName>
</protein>
<dbReference type="KEGG" id="ada:A5CPEGH6_15270"/>
<dbReference type="InterPro" id="IPR037126">
    <property type="entry name" value="PdaC/RsiV-like_sf"/>
</dbReference>